<organism evidence="6 7">
    <name type="scientific">Anseongella ginsenosidimutans</name>
    <dbReference type="NCBI Taxonomy" id="496056"/>
    <lineage>
        <taxon>Bacteria</taxon>
        <taxon>Pseudomonadati</taxon>
        <taxon>Bacteroidota</taxon>
        <taxon>Sphingobacteriia</taxon>
        <taxon>Sphingobacteriales</taxon>
        <taxon>Sphingobacteriaceae</taxon>
        <taxon>Anseongella</taxon>
    </lineage>
</organism>
<dbReference type="OrthoDB" id="9806643at2"/>
<feature type="binding site" evidence="5">
    <location>
        <position position="73"/>
    </location>
    <ligand>
        <name>S-adenosyl-L-methionine</name>
        <dbReference type="ChEBI" id="CHEBI:59789"/>
    </ligand>
</feature>
<evidence type="ECO:0000256" key="5">
    <source>
        <dbReference type="HAMAP-Rule" id="MF_00658"/>
    </source>
</evidence>
<evidence type="ECO:0000256" key="3">
    <source>
        <dbReference type="ARBA" id="ARBA00022691"/>
    </source>
</evidence>
<comment type="similarity">
    <text evidence="4 5">Belongs to the RNA methyltransferase RlmH family.</text>
</comment>
<dbReference type="InterPro" id="IPR029028">
    <property type="entry name" value="Alpha/beta_knot_MTases"/>
</dbReference>
<keyword evidence="5" id="KW-0963">Cytoplasm</keyword>
<keyword evidence="3 5" id="KW-0949">S-adenosyl-L-methionine</keyword>
<evidence type="ECO:0000256" key="1">
    <source>
        <dbReference type="ARBA" id="ARBA00022603"/>
    </source>
</evidence>
<evidence type="ECO:0000313" key="7">
    <source>
        <dbReference type="Proteomes" id="UP000295807"/>
    </source>
</evidence>
<evidence type="ECO:0000256" key="4">
    <source>
        <dbReference type="ARBA" id="ARBA00038303"/>
    </source>
</evidence>
<accession>A0A4R3KPF0</accession>
<reference evidence="6 7" key="1">
    <citation type="submission" date="2019-03" db="EMBL/GenBank/DDBJ databases">
        <title>Genomic Encyclopedia of Type Strains, Phase IV (KMG-IV): sequencing the most valuable type-strain genomes for metagenomic binning, comparative biology and taxonomic classification.</title>
        <authorList>
            <person name="Goeker M."/>
        </authorList>
    </citation>
    <scope>NUCLEOTIDE SEQUENCE [LARGE SCALE GENOMIC DNA]</scope>
    <source>
        <strain evidence="6 7">DSM 21100</strain>
    </source>
</reference>
<dbReference type="PANTHER" id="PTHR33603">
    <property type="entry name" value="METHYLTRANSFERASE"/>
    <property type="match status" value="1"/>
</dbReference>
<sequence length="157" mass="18286">MRIKLIQAGKTEEKFLREGVELFEKRLKHYISFQTLTLPALKNTRNLTEQQQKEKEGTALLDSFQPNDRIVLLDEKGKHFSSEEFAAYLNAAMNKSVQQLVFVIGGPYGFSPAVYEKAHEQISLSKMTFSHQMIRLFFTEQLYRAFTILRNEPYHHG</sequence>
<comment type="caution">
    <text evidence="6">The sequence shown here is derived from an EMBL/GenBank/DDBJ whole genome shotgun (WGS) entry which is preliminary data.</text>
</comment>
<dbReference type="InterPro" id="IPR029026">
    <property type="entry name" value="tRNA_m1G_MTases_N"/>
</dbReference>
<dbReference type="GO" id="GO:0005737">
    <property type="term" value="C:cytoplasm"/>
    <property type="evidence" value="ECO:0007669"/>
    <property type="project" value="UniProtKB-SubCell"/>
</dbReference>
<keyword evidence="7" id="KW-1185">Reference proteome</keyword>
<dbReference type="HAMAP" id="MF_00658">
    <property type="entry name" value="23SrRNA_methyltr_H"/>
    <property type="match status" value="1"/>
</dbReference>
<keyword evidence="5" id="KW-0698">rRNA processing</keyword>
<comment type="function">
    <text evidence="5">Specifically methylates the pseudouridine at position 1915 (m3Psi1915) in 23S rRNA.</text>
</comment>
<keyword evidence="2 5" id="KW-0808">Transferase</keyword>
<dbReference type="RefSeq" id="WP_132129562.1">
    <property type="nucleotide sequence ID" value="NZ_CP042432.1"/>
</dbReference>
<dbReference type="AlphaFoldDB" id="A0A4R3KPF0"/>
<dbReference type="SUPFAM" id="SSF75217">
    <property type="entry name" value="alpha/beta knot"/>
    <property type="match status" value="1"/>
</dbReference>
<dbReference type="NCBIfam" id="NF000990">
    <property type="entry name" value="PRK00103.2-4"/>
    <property type="match status" value="1"/>
</dbReference>
<dbReference type="GO" id="GO:0070038">
    <property type="term" value="F:rRNA (pseudouridine-N3-)-methyltransferase activity"/>
    <property type="evidence" value="ECO:0007669"/>
    <property type="project" value="UniProtKB-UniRule"/>
</dbReference>
<gene>
    <name evidence="5" type="primary">rlmH</name>
    <name evidence="6" type="ORF">EDD80_10785</name>
</gene>
<evidence type="ECO:0000256" key="2">
    <source>
        <dbReference type="ARBA" id="ARBA00022679"/>
    </source>
</evidence>
<dbReference type="InterPro" id="IPR003742">
    <property type="entry name" value="RlmH-like"/>
</dbReference>
<dbReference type="Proteomes" id="UP000295807">
    <property type="component" value="Unassembled WGS sequence"/>
</dbReference>
<keyword evidence="1 5" id="KW-0489">Methyltransferase</keyword>
<feature type="binding site" evidence="5">
    <location>
        <position position="105"/>
    </location>
    <ligand>
        <name>S-adenosyl-L-methionine</name>
        <dbReference type="ChEBI" id="CHEBI:59789"/>
    </ligand>
</feature>
<dbReference type="CDD" id="cd18081">
    <property type="entry name" value="RlmH-like"/>
    <property type="match status" value="1"/>
</dbReference>
<evidence type="ECO:0000313" key="6">
    <source>
        <dbReference type="EMBL" id="TCS86552.1"/>
    </source>
</evidence>
<comment type="catalytic activity">
    <reaction evidence="5">
        <text>pseudouridine(1915) in 23S rRNA + S-adenosyl-L-methionine = N(3)-methylpseudouridine(1915) in 23S rRNA + S-adenosyl-L-homocysteine + H(+)</text>
        <dbReference type="Rhea" id="RHEA:42752"/>
        <dbReference type="Rhea" id="RHEA-COMP:10221"/>
        <dbReference type="Rhea" id="RHEA-COMP:10222"/>
        <dbReference type="ChEBI" id="CHEBI:15378"/>
        <dbReference type="ChEBI" id="CHEBI:57856"/>
        <dbReference type="ChEBI" id="CHEBI:59789"/>
        <dbReference type="ChEBI" id="CHEBI:65314"/>
        <dbReference type="ChEBI" id="CHEBI:74486"/>
        <dbReference type="EC" id="2.1.1.177"/>
    </reaction>
</comment>
<dbReference type="Gene3D" id="3.40.1280.10">
    <property type="match status" value="1"/>
</dbReference>
<dbReference type="PIRSF" id="PIRSF004505">
    <property type="entry name" value="MT_bac"/>
    <property type="match status" value="1"/>
</dbReference>
<dbReference type="Pfam" id="PF02590">
    <property type="entry name" value="SPOUT_MTase"/>
    <property type="match status" value="1"/>
</dbReference>
<dbReference type="PANTHER" id="PTHR33603:SF1">
    <property type="entry name" value="RIBOSOMAL RNA LARGE SUBUNIT METHYLTRANSFERASE H"/>
    <property type="match status" value="1"/>
</dbReference>
<name>A0A4R3KPF0_9SPHI</name>
<feature type="binding site" evidence="5">
    <location>
        <begin position="124"/>
        <end position="129"/>
    </location>
    <ligand>
        <name>S-adenosyl-L-methionine</name>
        <dbReference type="ChEBI" id="CHEBI:59789"/>
    </ligand>
</feature>
<proteinExistence type="inferred from homology"/>
<dbReference type="EMBL" id="SMAD01000007">
    <property type="protein sequence ID" value="TCS86552.1"/>
    <property type="molecule type" value="Genomic_DNA"/>
</dbReference>
<dbReference type="EC" id="2.1.1.177" evidence="5"/>
<protein>
    <recommendedName>
        <fullName evidence="5">Ribosomal RNA large subunit methyltransferase H</fullName>
        <ecNumber evidence="5">2.1.1.177</ecNumber>
    </recommendedName>
    <alternativeName>
        <fullName evidence="5">23S rRNA (pseudouridine1915-N3)-methyltransferase</fullName>
    </alternativeName>
    <alternativeName>
        <fullName evidence="5">23S rRNA m3Psi1915 methyltransferase</fullName>
    </alternativeName>
    <alternativeName>
        <fullName evidence="5">rRNA (pseudouridine-N3-)-methyltransferase RlmH</fullName>
    </alternativeName>
</protein>
<comment type="subcellular location">
    <subcellularLocation>
        <location evidence="5">Cytoplasm</location>
    </subcellularLocation>
</comment>
<comment type="subunit">
    <text evidence="5">Homodimer.</text>
</comment>